<evidence type="ECO:0000256" key="1">
    <source>
        <dbReference type="SAM" id="MobiDB-lite"/>
    </source>
</evidence>
<dbReference type="Proteomes" id="UP000299102">
    <property type="component" value="Unassembled WGS sequence"/>
</dbReference>
<feature type="compositionally biased region" description="Low complexity" evidence="1">
    <location>
        <begin position="331"/>
        <end position="351"/>
    </location>
</feature>
<evidence type="ECO:0000313" key="3">
    <source>
        <dbReference type="Proteomes" id="UP000299102"/>
    </source>
</evidence>
<dbReference type="InterPro" id="IPR008978">
    <property type="entry name" value="HSP20-like_chaperone"/>
</dbReference>
<evidence type="ECO:0000313" key="2">
    <source>
        <dbReference type="EMBL" id="GBP62985.1"/>
    </source>
</evidence>
<comment type="caution">
    <text evidence="2">The sequence shown here is derived from an EMBL/GenBank/DDBJ whole genome shotgun (WGS) entry which is preliminary data.</text>
</comment>
<proteinExistence type="predicted"/>
<feature type="compositionally biased region" description="Low complexity" evidence="1">
    <location>
        <begin position="303"/>
        <end position="323"/>
    </location>
</feature>
<organism evidence="2 3">
    <name type="scientific">Eumeta variegata</name>
    <name type="common">Bagworm moth</name>
    <name type="synonym">Eumeta japonica</name>
    <dbReference type="NCBI Taxonomy" id="151549"/>
    <lineage>
        <taxon>Eukaryota</taxon>
        <taxon>Metazoa</taxon>
        <taxon>Ecdysozoa</taxon>
        <taxon>Arthropoda</taxon>
        <taxon>Hexapoda</taxon>
        <taxon>Insecta</taxon>
        <taxon>Pterygota</taxon>
        <taxon>Neoptera</taxon>
        <taxon>Endopterygota</taxon>
        <taxon>Lepidoptera</taxon>
        <taxon>Glossata</taxon>
        <taxon>Ditrysia</taxon>
        <taxon>Tineoidea</taxon>
        <taxon>Psychidae</taxon>
        <taxon>Oiketicinae</taxon>
        <taxon>Eumeta</taxon>
    </lineage>
</organism>
<dbReference type="OrthoDB" id="7414394at2759"/>
<feature type="compositionally biased region" description="Low complexity" evidence="1">
    <location>
        <begin position="359"/>
        <end position="374"/>
    </location>
</feature>
<feature type="compositionally biased region" description="Pro residues" evidence="1">
    <location>
        <begin position="252"/>
        <end position="267"/>
    </location>
</feature>
<dbReference type="EMBL" id="BGZK01000855">
    <property type="protein sequence ID" value="GBP62985.1"/>
    <property type="molecule type" value="Genomic_DNA"/>
</dbReference>
<feature type="compositionally biased region" description="Pro residues" evidence="1">
    <location>
        <begin position="231"/>
        <end position="243"/>
    </location>
</feature>
<name>A0A4C1XL86_EUMVA</name>
<reference evidence="2 3" key="1">
    <citation type="journal article" date="2019" name="Commun. Biol.">
        <title>The bagworm genome reveals a unique fibroin gene that provides high tensile strength.</title>
        <authorList>
            <person name="Kono N."/>
            <person name="Nakamura H."/>
            <person name="Ohtoshi R."/>
            <person name="Tomita M."/>
            <person name="Numata K."/>
            <person name="Arakawa K."/>
        </authorList>
    </citation>
    <scope>NUCLEOTIDE SEQUENCE [LARGE SCALE GENOMIC DNA]</scope>
</reference>
<gene>
    <name evidence="2" type="primary">POLR2A</name>
    <name evidence="2" type="ORF">EVAR_44038_1</name>
</gene>
<keyword evidence="3" id="KW-1185">Reference proteome</keyword>
<feature type="compositionally biased region" description="Pro residues" evidence="1">
    <location>
        <begin position="275"/>
        <end position="288"/>
    </location>
</feature>
<sequence>MSTLRTWCGIKKCASKKRRRDEEGFLKSDLNHELSILIGFGRKAINVHRHQCGPTVGTDGLIDPLSLVSSCASRFSIPYPKVAQCISDCIRIRFIASYKTFHGHDQFKPGYWLVAAKVGGRELKFRSKLETESKAGSGLKSKTETESASWLTVSWVDMQDERIPSISTRAESRTKASHLLSLNQLERCFCSTIFPSFRITSSSTSTPVLPPPPIALLRPLFASSAPTVLPPPPPVTLPQPPVQQPTTSVPQPFTPVPQPTTPVPQPITPVQEPTTPVPQPTTPVPQPTTPVQQPTTPVPQPTTPVQQTTTPVPQPTTPVQQPTTPVPQPTTPVQQTTTPVPQPTTPVQQPTTPVPQPTTPVQQTTTPVQPSTIPSSHGILQTCIEDNQYKINISLTGYRKSDIIVNVNNDVLTIQAMHSHAGNNQHYRDVRTLPPNVDINFSWTYDGQMLFIVFPIKVLPETEVLVVEQITETNTQQTTEQITEPVTQQVVDPITEISDSWVFEFDREKMNTRKNKQNVKH</sequence>
<dbReference type="SUPFAM" id="SSF49764">
    <property type="entry name" value="HSP20-like chaperones"/>
    <property type="match status" value="1"/>
</dbReference>
<feature type="region of interest" description="Disordered" evidence="1">
    <location>
        <begin position="231"/>
        <end position="374"/>
    </location>
</feature>
<keyword evidence="2" id="KW-0240">DNA-directed RNA polymerase</keyword>
<dbReference type="PRINTS" id="PR01217">
    <property type="entry name" value="PRICHEXTENSN"/>
</dbReference>
<dbReference type="GO" id="GO:0000428">
    <property type="term" value="C:DNA-directed RNA polymerase complex"/>
    <property type="evidence" value="ECO:0007669"/>
    <property type="project" value="UniProtKB-KW"/>
</dbReference>
<dbReference type="STRING" id="151549.A0A4C1XL86"/>
<dbReference type="CDD" id="cd00298">
    <property type="entry name" value="ACD_sHsps_p23-like"/>
    <property type="match status" value="1"/>
</dbReference>
<dbReference type="Gene3D" id="2.60.40.790">
    <property type="match status" value="1"/>
</dbReference>
<protein>
    <submittedName>
        <fullName evidence="2">DNA-directed RNA polymerase II subunit RPB1</fullName>
    </submittedName>
</protein>
<keyword evidence="2" id="KW-0804">Transcription</keyword>
<dbReference type="AlphaFoldDB" id="A0A4C1XL86"/>
<accession>A0A4C1XL86</accession>